<dbReference type="InterPro" id="IPR040521">
    <property type="entry name" value="KDZ"/>
</dbReference>
<sequence length="512" mass="57805">MSLIFARNLAIGKGKTKRHVTAMVTKAPAAICQTFIYSQGDWVSAWGLANNNPNWESWVCNLKASVVHTKQFNKLVWLHLVINIWLRLTGDVGQSSIVLIQASRRGRLSSRGAPGIPVFGESWRLCKDVEPCHIIQHWSGTHFKKVPLRELGLHVQLGHSSHRCINPQPVPDNFTVIHSNGIHCVAVNFCWCKHRASPRQQLLCMELFPVTVESPKTCATFCVMEQFQVLSSSGKILAYKFHQALVVMTDCMGILKVKMLKMAGHGNEKDGITTTPPGSLALKYPACLRPGINLPPDWDTAPPKFQFLYMLILALDANFRLKNLYQSNWQRDPGLHTGLAYFVEPVKYLEHVTWFASQKDISMCSGFQMLAHAESRNVTGLHATGVGMCVCARHEIIRPLAVGDLQKGEWYCNMDYIALSAVQGHGIKSLFWSYNIACQWKLNLFERMAELLMNIQIIDHTDREGIEQAWAEINVVANSTKEMGPGNRYDKLDRQFAKHNWKKLVELETEDS</sequence>
<dbReference type="InterPro" id="IPR041457">
    <property type="entry name" value="CxC2_KDZ-assoc"/>
</dbReference>
<dbReference type="OrthoDB" id="3214502at2759"/>
<feature type="domain" description="CxC2-like cysteine cluster KDZ transposase-associated" evidence="1">
    <location>
        <begin position="148"/>
        <end position="253"/>
    </location>
</feature>
<name>A0A2H3CYH8_ARMGA</name>
<evidence type="ECO:0000313" key="3">
    <source>
        <dbReference type="Proteomes" id="UP000217790"/>
    </source>
</evidence>
<dbReference type="STRING" id="47427.A0A2H3CYH8"/>
<dbReference type="Proteomes" id="UP000217790">
    <property type="component" value="Unassembled WGS sequence"/>
</dbReference>
<dbReference type="Pfam" id="PF18803">
    <property type="entry name" value="CxC2"/>
    <property type="match status" value="1"/>
</dbReference>
<gene>
    <name evidence="2" type="ORF">ARMGADRAFT_1040131</name>
</gene>
<reference evidence="3" key="1">
    <citation type="journal article" date="2017" name="Nat. Ecol. Evol.">
        <title>Genome expansion and lineage-specific genetic innovations in the forest pathogenic fungi Armillaria.</title>
        <authorList>
            <person name="Sipos G."/>
            <person name="Prasanna A.N."/>
            <person name="Walter M.C."/>
            <person name="O'Connor E."/>
            <person name="Balint B."/>
            <person name="Krizsan K."/>
            <person name="Kiss B."/>
            <person name="Hess J."/>
            <person name="Varga T."/>
            <person name="Slot J."/>
            <person name="Riley R."/>
            <person name="Boka B."/>
            <person name="Rigling D."/>
            <person name="Barry K."/>
            <person name="Lee J."/>
            <person name="Mihaltcheva S."/>
            <person name="LaButti K."/>
            <person name="Lipzen A."/>
            <person name="Waldron R."/>
            <person name="Moloney N.M."/>
            <person name="Sperisen C."/>
            <person name="Kredics L."/>
            <person name="Vagvoelgyi C."/>
            <person name="Patrignani A."/>
            <person name="Fitzpatrick D."/>
            <person name="Nagy I."/>
            <person name="Doyle S."/>
            <person name="Anderson J.B."/>
            <person name="Grigoriev I.V."/>
            <person name="Gueldener U."/>
            <person name="Muensterkoetter M."/>
            <person name="Nagy L.G."/>
        </authorList>
    </citation>
    <scope>NUCLEOTIDE SEQUENCE [LARGE SCALE GENOMIC DNA]</scope>
    <source>
        <strain evidence="3">Ar21-2</strain>
    </source>
</reference>
<dbReference type="OMA" id="CEWARAT"/>
<evidence type="ECO:0000259" key="1">
    <source>
        <dbReference type="Pfam" id="PF18803"/>
    </source>
</evidence>
<protein>
    <recommendedName>
        <fullName evidence="1">CxC2-like cysteine cluster KDZ transposase-associated domain-containing protein</fullName>
    </recommendedName>
</protein>
<dbReference type="Pfam" id="PF18758">
    <property type="entry name" value="KDZ"/>
    <property type="match status" value="2"/>
</dbReference>
<dbReference type="InParanoid" id="A0A2H3CYH8"/>
<proteinExistence type="predicted"/>
<accession>A0A2H3CYH8</accession>
<organism evidence="2 3">
    <name type="scientific">Armillaria gallica</name>
    <name type="common">Bulbous honey fungus</name>
    <name type="synonym">Armillaria bulbosa</name>
    <dbReference type="NCBI Taxonomy" id="47427"/>
    <lineage>
        <taxon>Eukaryota</taxon>
        <taxon>Fungi</taxon>
        <taxon>Dikarya</taxon>
        <taxon>Basidiomycota</taxon>
        <taxon>Agaricomycotina</taxon>
        <taxon>Agaricomycetes</taxon>
        <taxon>Agaricomycetidae</taxon>
        <taxon>Agaricales</taxon>
        <taxon>Marasmiineae</taxon>
        <taxon>Physalacriaceae</taxon>
        <taxon>Armillaria</taxon>
    </lineage>
</organism>
<dbReference type="EMBL" id="KZ293747">
    <property type="protein sequence ID" value="PBK80346.1"/>
    <property type="molecule type" value="Genomic_DNA"/>
</dbReference>
<dbReference type="AlphaFoldDB" id="A0A2H3CYH8"/>
<keyword evidence="3" id="KW-1185">Reference proteome</keyword>
<evidence type="ECO:0000313" key="2">
    <source>
        <dbReference type="EMBL" id="PBK80346.1"/>
    </source>
</evidence>